<dbReference type="CDD" id="cd04905">
    <property type="entry name" value="ACT_CM-PDT"/>
    <property type="match status" value="1"/>
</dbReference>
<dbReference type="PROSITE" id="PS51171">
    <property type="entry name" value="PREPHENATE_DEHYDR_3"/>
    <property type="match status" value="1"/>
</dbReference>
<dbReference type="Pfam" id="PF00800">
    <property type="entry name" value="PDT"/>
    <property type="match status" value="1"/>
</dbReference>
<dbReference type="Proteomes" id="UP000006753">
    <property type="component" value="Unassembled WGS sequence"/>
</dbReference>
<dbReference type="PANTHER" id="PTHR21022:SF19">
    <property type="entry name" value="PREPHENATE DEHYDRATASE-RELATED"/>
    <property type="match status" value="1"/>
</dbReference>
<evidence type="ECO:0000256" key="3">
    <source>
        <dbReference type="ARBA" id="ARBA00022605"/>
    </source>
</evidence>
<proteinExistence type="predicted"/>
<dbReference type="SUPFAM" id="SSF53850">
    <property type="entry name" value="Periplasmic binding protein-like II"/>
    <property type="match status" value="1"/>
</dbReference>
<dbReference type="OMA" id="PLMIYRE"/>
<dbReference type="eggNOG" id="KOG2797">
    <property type="taxonomic scope" value="Eukaryota"/>
</dbReference>
<evidence type="ECO:0000313" key="10">
    <source>
        <dbReference type="Proteomes" id="UP000006753"/>
    </source>
</evidence>
<dbReference type="InterPro" id="IPR008242">
    <property type="entry name" value="Chor_mutase/pphenate_deHydtase"/>
</dbReference>
<feature type="domain" description="Prephenate dehydratase" evidence="7">
    <location>
        <begin position="17"/>
        <end position="252"/>
    </location>
</feature>
<gene>
    <name evidence="9" type="ORF">MBM_07081</name>
</gene>
<evidence type="ECO:0000256" key="5">
    <source>
        <dbReference type="ARBA" id="ARBA00023222"/>
    </source>
</evidence>
<accession>K1WBW7</accession>
<dbReference type="STRING" id="1072389.K1WBW7"/>
<evidence type="ECO:0000256" key="4">
    <source>
        <dbReference type="ARBA" id="ARBA00023141"/>
    </source>
</evidence>
<comment type="pathway">
    <text evidence="1">Amino-acid biosynthesis; L-phenylalanine biosynthesis; phenylpyruvate from prephenate: step 1/1.</text>
</comment>
<dbReference type="AlphaFoldDB" id="K1WBW7"/>
<sequence length="354" mass="38507">MAPPQKSFGAPPQEKIVVAFLGPIASYTHQVQHPCQLYECNLYGLTAIGLAQATLGVFASDQYVCEPALTIEEVFIAVQSGKAACGVVPFENSTNGAVVNTFEIMADRHDNYADITVCGEAYLDVHHCLVGKKSDAIYSPDLSGACTPTMSIPNPPKPRVTPLHSLKHVSTIISHPQAFGQCDAFLNFYLKGVPRVDATSTSEAAKLVKEDESGASAAIASILTADLQDLDVLAKGIEDREDNTTRFLIIRKGVDAEAGSADRTKSLISFKVDHGTPGALASVLNCFQKHGINLTSINSRPTKVVPFQYIFFVEFEGSRLRDPNQMVKKTLDALESYVQSWRWLGSWDDKLLTR</sequence>
<dbReference type="InterPro" id="IPR002912">
    <property type="entry name" value="ACT_dom"/>
</dbReference>
<keyword evidence="4" id="KW-0057">Aromatic amino acid biosynthesis</keyword>
<dbReference type="PANTHER" id="PTHR21022">
    <property type="entry name" value="PREPHENATE DEHYDRATASE P PROTEIN"/>
    <property type="match status" value="1"/>
</dbReference>
<dbReference type="PIRSF" id="PIRSF001500">
    <property type="entry name" value="Chor_mut_pdt_Ppr"/>
    <property type="match status" value="1"/>
</dbReference>
<feature type="domain" description="ACT" evidence="8">
    <location>
        <begin position="268"/>
        <end position="346"/>
    </location>
</feature>
<dbReference type="EC" id="4.2.1.51" evidence="2"/>
<organism evidence="9 10">
    <name type="scientific">Marssonina brunnea f. sp. multigermtubi (strain MB_m1)</name>
    <name type="common">Marssonina leaf spot fungus</name>
    <dbReference type="NCBI Taxonomy" id="1072389"/>
    <lineage>
        <taxon>Eukaryota</taxon>
        <taxon>Fungi</taxon>
        <taxon>Dikarya</taxon>
        <taxon>Ascomycota</taxon>
        <taxon>Pezizomycotina</taxon>
        <taxon>Leotiomycetes</taxon>
        <taxon>Helotiales</taxon>
        <taxon>Drepanopezizaceae</taxon>
        <taxon>Drepanopeziza</taxon>
    </lineage>
</organism>
<evidence type="ECO:0000256" key="6">
    <source>
        <dbReference type="ARBA" id="ARBA00023239"/>
    </source>
</evidence>
<name>K1WBW7_MARBU</name>
<dbReference type="Gene3D" id="3.40.190.10">
    <property type="entry name" value="Periplasmic binding protein-like II"/>
    <property type="match status" value="2"/>
</dbReference>
<dbReference type="HOGENOM" id="CLU_035008_5_1_1"/>
<dbReference type="Gene3D" id="3.30.70.260">
    <property type="match status" value="1"/>
</dbReference>
<keyword evidence="3" id="KW-0028">Amino-acid biosynthesis</keyword>
<dbReference type="EMBL" id="JH921444">
    <property type="protein sequence ID" value="EKD14870.1"/>
    <property type="molecule type" value="Genomic_DNA"/>
</dbReference>
<dbReference type="GO" id="GO:0009094">
    <property type="term" value="P:L-phenylalanine biosynthetic process"/>
    <property type="evidence" value="ECO:0007669"/>
    <property type="project" value="UniProtKB-UniPathway"/>
</dbReference>
<dbReference type="CDD" id="cd13532">
    <property type="entry name" value="PBP2_PDT_like"/>
    <property type="match status" value="1"/>
</dbReference>
<dbReference type="OrthoDB" id="983542at2759"/>
<dbReference type="InterPro" id="IPR045865">
    <property type="entry name" value="ACT-like_dom_sf"/>
</dbReference>
<evidence type="ECO:0000313" key="9">
    <source>
        <dbReference type="EMBL" id="EKD14870.1"/>
    </source>
</evidence>
<dbReference type="SUPFAM" id="SSF55021">
    <property type="entry name" value="ACT-like"/>
    <property type="match status" value="1"/>
</dbReference>
<dbReference type="FunCoup" id="K1WBW7">
    <property type="interactions" value="118"/>
</dbReference>
<dbReference type="InterPro" id="IPR001086">
    <property type="entry name" value="Preph_deHydtase"/>
</dbReference>
<reference evidence="9 10" key="1">
    <citation type="journal article" date="2012" name="BMC Genomics">
        <title>Sequencing the genome of Marssonina brunnea reveals fungus-poplar co-evolution.</title>
        <authorList>
            <person name="Zhu S."/>
            <person name="Cao Y.-Z."/>
            <person name="Jiang C."/>
            <person name="Tan B.-Y."/>
            <person name="Wang Z."/>
            <person name="Feng S."/>
            <person name="Zhang L."/>
            <person name="Su X.-H."/>
            <person name="Brejova B."/>
            <person name="Vinar T."/>
            <person name="Xu M."/>
            <person name="Wang M.-X."/>
            <person name="Zhang S.-G."/>
            <person name="Huang M.-R."/>
            <person name="Wu R."/>
            <person name="Zhou Y."/>
        </authorList>
    </citation>
    <scope>NUCLEOTIDE SEQUENCE [LARGE SCALE GENOMIC DNA]</scope>
    <source>
        <strain evidence="9 10">MB_m1</strain>
    </source>
</reference>
<protein>
    <recommendedName>
        <fullName evidence="2">prephenate dehydratase</fullName>
        <ecNumber evidence="2">4.2.1.51</ecNumber>
    </recommendedName>
</protein>
<keyword evidence="10" id="KW-1185">Reference proteome</keyword>
<dbReference type="GO" id="GO:0005737">
    <property type="term" value="C:cytoplasm"/>
    <property type="evidence" value="ECO:0007669"/>
    <property type="project" value="TreeGrafter"/>
</dbReference>
<dbReference type="Pfam" id="PF01842">
    <property type="entry name" value="ACT"/>
    <property type="match status" value="1"/>
</dbReference>
<evidence type="ECO:0000259" key="8">
    <source>
        <dbReference type="PROSITE" id="PS51671"/>
    </source>
</evidence>
<keyword evidence="6" id="KW-0456">Lyase</keyword>
<dbReference type="KEGG" id="mbe:MBM_07081"/>
<evidence type="ECO:0000256" key="2">
    <source>
        <dbReference type="ARBA" id="ARBA00013147"/>
    </source>
</evidence>
<dbReference type="InParanoid" id="K1WBW7"/>
<evidence type="ECO:0000256" key="1">
    <source>
        <dbReference type="ARBA" id="ARBA00004741"/>
    </source>
</evidence>
<dbReference type="GO" id="GO:0004664">
    <property type="term" value="F:prephenate dehydratase activity"/>
    <property type="evidence" value="ECO:0007669"/>
    <property type="project" value="UniProtKB-EC"/>
</dbReference>
<dbReference type="UniPathway" id="UPA00121">
    <property type="reaction ID" value="UER00345"/>
</dbReference>
<keyword evidence="5" id="KW-0584">Phenylalanine biosynthesis</keyword>
<dbReference type="PROSITE" id="PS51671">
    <property type="entry name" value="ACT"/>
    <property type="match status" value="1"/>
</dbReference>
<evidence type="ECO:0000259" key="7">
    <source>
        <dbReference type="PROSITE" id="PS51171"/>
    </source>
</evidence>